<gene>
    <name evidence="1" type="ORF">S01H4_48722</name>
</gene>
<name>X1BF63_9ZZZZ</name>
<accession>X1BF63</accession>
<dbReference type="EMBL" id="BART01027488">
    <property type="protein sequence ID" value="GAG93665.1"/>
    <property type="molecule type" value="Genomic_DNA"/>
</dbReference>
<organism evidence="1">
    <name type="scientific">marine sediment metagenome</name>
    <dbReference type="NCBI Taxonomy" id="412755"/>
    <lineage>
        <taxon>unclassified sequences</taxon>
        <taxon>metagenomes</taxon>
        <taxon>ecological metagenomes</taxon>
    </lineage>
</organism>
<evidence type="ECO:0000313" key="1">
    <source>
        <dbReference type="EMBL" id="GAG93665.1"/>
    </source>
</evidence>
<sequence length="43" mass="4690">MLKLVPAKNAHIEDLLFLIDLRKNQNASTVKLASGILGSTLLE</sequence>
<dbReference type="AlphaFoldDB" id="X1BF63"/>
<protein>
    <submittedName>
        <fullName evidence="1">Uncharacterized protein</fullName>
    </submittedName>
</protein>
<proteinExistence type="predicted"/>
<reference evidence="1" key="1">
    <citation type="journal article" date="2014" name="Front. Microbiol.">
        <title>High frequency of phylogenetically diverse reductive dehalogenase-homologous genes in deep subseafloor sedimentary metagenomes.</title>
        <authorList>
            <person name="Kawai M."/>
            <person name="Futagami T."/>
            <person name="Toyoda A."/>
            <person name="Takaki Y."/>
            <person name="Nishi S."/>
            <person name="Hori S."/>
            <person name="Arai W."/>
            <person name="Tsubouchi T."/>
            <person name="Morono Y."/>
            <person name="Uchiyama I."/>
            <person name="Ito T."/>
            <person name="Fujiyama A."/>
            <person name="Inagaki F."/>
            <person name="Takami H."/>
        </authorList>
    </citation>
    <scope>NUCLEOTIDE SEQUENCE</scope>
    <source>
        <strain evidence="1">Expedition CK06-06</strain>
    </source>
</reference>
<comment type="caution">
    <text evidence="1">The sequence shown here is derived from an EMBL/GenBank/DDBJ whole genome shotgun (WGS) entry which is preliminary data.</text>
</comment>